<keyword evidence="2" id="KW-1003">Cell membrane</keyword>
<dbReference type="Pfam" id="PF03706">
    <property type="entry name" value="LPG_synthase_TM"/>
    <property type="match status" value="1"/>
</dbReference>
<proteinExistence type="predicted"/>
<feature type="transmembrane region" description="Helical" evidence="6">
    <location>
        <begin position="151"/>
        <end position="172"/>
    </location>
</feature>
<evidence type="ECO:0000256" key="5">
    <source>
        <dbReference type="ARBA" id="ARBA00023136"/>
    </source>
</evidence>
<keyword evidence="5 6" id="KW-0472">Membrane</keyword>
<feature type="transmembrane region" description="Helical" evidence="6">
    <location>
        <begin position="38"/>
        <end position="61"/>
    </location>
</feature>
<feature type="transmembrane region" description="Helical" evidence="6">
    <location>
        <begin position="286"/>
        <end position="308"/>
    </location>
</feature>
<comment type="subcellular location">
    <subcellularLocation>
        <location evidence="1">Cell membrane</location>
        <topology evidence="1">Multi-pass membrane protein</topology>
    </subcellularLocation>
</comment>
<feature type="transmembrane region" description="Helical" evidence="6">
    <location>
        <begin position="121"/>
        <end position="144"/>
    </location>
</feature>
<reference evidence="7 8" key="1">
    <citation type="submission" date="2020-08" db="EMBL/GenBank/DDBJ databases">
        <title>Genomic Encyclopedia of Type Strains, Phase IV (KMG-IV): sequencing the most valuable type-strain genomes for metagenomic binning, comparative biology and taxonomic classification.</title>
        <authorList>
            <person name="Goeker M."/>
        </authorList>
    </citation>
    <scope>NUCLEOTIDE SEQUENCE [LARGE SCALE GENOMIC DNA]</scope>
    <source>
        <strain evidence="7 8">DSM 22548</strain>
    </source>
</reference>
<keyword evidence="3 6" id="KW-0812">Transmembrane</keyword>
<evidence type="ECO:0000313" key="7">
    <source>
        <dbReference type="EMBL" id="MBB3703117.1"/>
    </source>
</evidence>
<evidence type="ECO:0000256" key="4">
    <source>
        <dbReference type="ARBA" id="ARBA00022989"/>
    </source>
</evidence>
<evidence type="ECO:0000256" key="1">
    <source>
        <dbReference type="ARBA" id="ARBA00004651"/>
    </source>
</evidence>
<dbReference type="EMBL" id="JACICA010000008">
    <property type="protein sequence ID" value="MBB3703117.1"/>
    <property type="molecule type" value="Genomic_DNA"/>
</dbReference>
<gene>
    <name evidence="7" type="ORF">FHS60_001595</name>
</gene>
<accession>A0A7W5UKF6</accession>
<dbReference type="RefSeq" id="WP_244957467.1">
    <property type="nucleotide sequence ID" value="NZ_JACICA010000008.1"/>
</dbReference>
<evidence type="ECO:0000256" key="3">
    <source>
        <dbReference type="ARBA" id="ARBA00022692"/>
    </source>
</evidence>
<evidence type="ECO:0000313" key="8">
    <source>
        <dbReference type="Proteomes" id="UP000541425"/>
    </source>
</evidence>
<feature type="transmembrane region" description="Helical" evidence="6">
    <location>
        <begin position="243"/>
        <end position="274"/>
    </location>
</feature>
<dbReference type="Proteomes" id="UP000541425">
    <property type="component" value="Unassembled WGS sequence"/>
</dbReference>
<evidence type="ECO:0000256" key="2">
    <source>
        <dbReference type="ARBA" id="ARBA00022475"/>
    </source>
</evidence>
<name>A0A7W5UKF6_9BACT</name>
<dbReference type="InterPro" id="IPR022791">
    <property type="entry name" value="L-PG_synthase/AglD"/>
</dbReference>
<feature type="transmembrane region" description="Helical" evidence="6">
    <location>
        <begin position="7"/>
        <end position="26"/>
    </location>
</feature>
<comment type="caution">
    <text evidence="7">The sequence shown here is derived from an EMBL/GenBank/DDBJ whole genome shotgun (WGS) entry which is preliminary data.</text>
</comment>
<organism evidence="7 8">
    <name type="scientific">Alloprevotella rava</name>
    <dbReference type="NCBI Taxonomy" id="671218"/>
    <lineage>
        <taxon>Bacteria</taxon>
        <taxon>Pseudomonadati</taxon>
        <taxon>Bacteroidota</taxon>
        <taxon>Bacteroidia</taxon>
        <taxon>Bacteroidales</taxon>
        <taxon>Prevotellaceae</taxon>
        <taxon>Alloprevotella</taxon>
    </lineage>
</organism>
<sequence length="333" mass="38208">MRPLYRNLFLLFGIVSIIIMMYGFGVDFTDLHQRITKVGLYLPAVVGIWVFVYAFNAGAFYKIVNSGDHDKYLPYLHACKLTVSGFAFSYTTPFGFGGAPYRVMELSSYIGTPRAMSCTVLYSMMHILSHFFLWMTGVVMFIILYFDKMNVFFTTLFGIFTLVFFIVIYFFYYGYKNGMIVKLYGILLHIPFVKKYARKFYEKNIASMEQVDENIAYLHSQPRAFYSALLMEYVGRVINSYEYYFILLSLGLPVSFGDALLVLAFSSLIGNMLFFFPMQLGAREGALAFIVKLLGFGTPSIGLFASFYTRIRELFWIIVGVSLVKVGTKKIMK</sequence>
<dbReference type="AlphaFoldDB" id="A0A7W5UKF6"/>
<protein>
    <submittedName>
        <fullName evidence="7">Uncharacterized protein</fullName>
    </submittedName>
</protein>
<keyword evidence="4 6" id="KW-1133">Transmembrane helix</keyword>
<feature type="transmembrane region" description="Helical" evidence="6">
    <location>
        <begin position="81"/>
        <end position="101"/>
    </location>
</feature>
<evidence type="ECO:0000256" key="6">
    <source>
        <dbReference type="SAM" id="Phobius"/>
    </source>
</evidence>
<dbReference type="GO" id="GO:0005886">
    <property type="term" value="C:plasma membrane"/>
    <property type="evidence" value="ECO:0007669"/>
    <property type="project" value="UniProtKB-SubCell"/>
</dbReference>